<evidence type="ECO:0000313" key="3">
    <source>
        <dbReference type="Proteomes" id="UP000308199"/>
    </source>
</evidence>
<feature type="region of interest" description="Disordered" evidence="1">
    <location>
        <begin position="180"/>
        <end position="219"/>
    </location>
</feature>
<name>A0A4S4KFL8_9AGAM</name>
<keyword evidence="3" id="KW-1185">Reference proteome</keyword>
<reference evidence="2 3" key="1">
    <citation type="submission" date="2019-02" db="EMBL/GenBank/DDBJ databases">
        <title>Genome sequencing of the rare red list fungi Phellinidium pouzarii.</title>
        <authorList>
            <person name="Buettner E."/>
            <person name="Kellner H."/>
        </authorList>
    </citation>
    <scope>NUCLEOTIDE SEQUENCE [LARGE SCALE GENOMIC DNA]</scope>
    <source>
        <strain evidence="2 3">DSM 108285</strain>
    </source>
</reference>
<evidence type="ECO:0000313" key="2">
    <source>
        <dbReference type="EMBL" id="THG96883.1"/>
    </source>
</evidence>
<dbReference type="Proteomes" id="UP000308199">
    <property type="component" value="Unassembled WGS sequence"/>
</dbReference>
<accession>A0A4S4KFL8</accession>
<organism evidence="2 3">
    <name type="scientific">Phellinidium pouzarii</name>
    <dbReference type="NCBI Taxonomy" id="167371"/>
    <lineage>
        <taxon>Eukaryota</taxon>
        <taxon>Fungi</taxon>
        <taxon>Dikarya</taxon>
        <taxon>Basidiomycota</taxon>
        <taxon>Agaricomycotina</taxon>
        <taxon>Agaricomycetes</taxon>
        <taxon>Hymenochaetales</taxon>
        <taxon>Hymenochaetaceae</taxon>
        <taxon>Phellinidium</taxon>
    </lineage>
</organism>
<feature type="compositionally biased region" description="Pro residues" evidence="1">
    <location>
        <begin position="200"/>
        <end position="210"/>
    </location>
</feature>
<feature type="region of interest" description="Disordered" evidence="1">
    <location>
        <begin position="104"/>
        <end position="128"/>
    </location>
</feature>
<dbReference type="AlphaFoldDB" id="A0A4S4KFL8"/>
<sequence length="219" mass="24304">MDTDMNSADTDWIKILNELQERVGHGNVKMIVEKEGPPLNIGQMWIIRAICDGIEEGYPGHGRGSSKISREKAEYEAAKTAVFYYRSDYMIKIAEIEKMKSEKGERGKQAISSVTANAPRRPPVNAEDEQFGTEPLQTLFTHRRTMQTGSESESCCMILLRSERDVVMSMKMDACFVSDDSMWDSRSSPVQVDEEGASLPPLPPPSPSSPIPSRSSSPG</sequence>
<comment type="caution">
    <text evidence="2">The sequence shown here is derived from an EMBL/GenBank/DDBJ whole genome shotgun (WGS) entry which is preliminary data.</text>
</comment>
<protein>
    <submittedName>
        <fullName evidence="2">Uncharacterized protein</fullName>
    </submittedName>
</protein>
<dbReference type="EMBL" id="SGPK01000842">
    <property type="protein sequence ID" value="THG96883.1"/>
    <property type="molecule type" value="Genomic_DNA"/>
</dbReference>
<gene>
    <name evidence="2" type="ORF">EW145_g7701</name>
</gene>
<evidence type="ECO:0000256" key="1">
    <source>
        <dbReference type="SAM" id="MobiDB-lite"/>
    </source>
</evidence>
<proteinExistence type="predicted"/>